<protein>
    <recommendedName>
        <fullName evidence="3">Myb-like domain-containing protein</fullName>
    </recommendedName>
</protein>
<evidence type="ECO:0000313" key="2">
    <source>
        <dbReference type="Proteomes" id="UP001185927"/>
    </source>
</evidence>
<dbReference type="RefSeq" id="WP_317541239.1">
    <property type="nucleotide sequence ID" value="NZ_JAWLKB010000004.1"/>
</dbReference>
<proteinExistence type="predicted"/>
<reference evidence="1 2" key="1">
    <citation type="submission" date="2023-10" db="EMBL/GenBank/DDBJ databases">
        <title>Development of a sustainable strategy for remediation of hydrocarbon-contaminated territories based on the waste exchange concept.</title>
        <authorList>
            <person name="Krivoruchko A."/>
        </authorList>
    </citation>
    <scope>NUCLEOTIDE SEQUENCE [LARGE SCALE GENOMIC DNA]</scope>
    <source>
        <strain evidence="1 2">IEGM 1203</strain>
    </source>
</reference>
<gene>
    <name evidence="1" type="ORF">R3Q16_10485</name>
</gene>
<comment type="caution">
    <text evidence="1">The sequence shown here is derived from an EMBL/GenBank/DDBJ whole genome shotgun (WGS) entry which is preliminary data.</text>
</comment>
<organism evidence="1 2">
    <name type="scientific">Rhodococcus globerulus</name>
    <dbReference type="NCBI Taxonomy" id="33008"/>
    <lineage>
        <taxon>Bacteria</taxon>
        <taxon>Bacillati</taxon>
        <taxon>Actinomycetota</taxon>
        <taxon>Actinomycetes</taxon>
        <taxon>Mycobacteriales</taxon>
        <taxon>Nocardiaceae</taxon>
        <taxon>Rhodococcus</taxon>
    </lineage>
</organism>
<evidence type="ECO:0008006" key="3">
    <source>
        <dbReference type="Google" id="ProtNLM"/>
    </source>
</evidence>
<dbReference type="EMBL" id="JAWLKB010000004">
    <property type="protein sequence ID" value="MDV6267029.1"/>
    <property type="molecule type" value="Genomic_DNA"/>
</dbReference>
<name>A0ABU4BS28_RHOGO</name>
<accession>A0ABU4BS28</accession>
<keyword evidence="2" id="KW-1185">Reference proteome</keyword>
<dbReference type="Proteomes" id="UP001185927">
    <property type="component" value="Unassembled WGS sequence"/>
</dbReference>
<evidence type="ECO:0000313" key="1">
    <source>
        <dbReference type="EMBL" id="MDV6267029.1"/>
    </source>
</evidence>
<sequence>MKTPILPKRAPWTEEDEAHLQKTLATFPVWNSEQIAVATRTFGAAARRIANELAAQGEAA</sequence>